<evidence type="ECO:0000313" key="3">
    <source>
        <dbReference type="Proteomes" id="UP000013827"/>
    </source>
</evidence>
<dbReference type="InterPro" id="IPR001447">
    <property type="entry name" value="Arylamine_N-AcTrfase"/>
</dbReference>
<evidence type="ECO:0000256" key="1">
    <source>
        <dbReference type="ARBA" id="ARBA00006547"/>
    </source>
</evidence>
<dbReference type="PaxDb" id="2903-EOD17219"/>
<dbReference type="PANTHER" id="PTHR11786:SF0">
    <property type="entry name" value="ARYLAMINE N-ACETYLTRANSFERASE 4-RELATED"/>
    <property type="match status" value="1"/>
</dbReference>
<dbReference type="Proteomes" id="UP000013827">
    <property type="component" value="Unassembled WGS sequence"/>
</dbReference>
<accession>A0A0D3J134</accession>
<dbReference type="RefSeq" id="XP_005769648.1">
    <property type="nucleotide sequence ID" value="XM_005769591.1"/>
</dbReference>
<dbReference type="STRING" id="2903.R1E8H7"/>
<dbReference type="InterPro" id="IPR053710">
    <property type="entry name" value="Arylamine_NAT_domain_sf"/>
</dbReference>
<sequence>MIAGNKCTLLAFLDRIGLYAEAEALIAREPSAEDLSKLLHAFLLTVPFENLGQHAHPALGDSVAAVPAAKHIPSLDVHKTLKKVVYDRRGGFCFELNFAFAWLLRSLGYKVRLSISYVITPGGPVPGHLALFVDGLGPQPLHVDPGFGDAPREPMAAVLGSTVTDSMIGDAYSFAPNDDPSAFGQTPEMAKRCGQVLMRSRKSGFGGSVMVDFVGLPETPPPAPEMTPPEPVYLVNFDDDLALDCDEFKAGIAGVLADVEQNPFSQKRMCIMMREEGFDFVGKDYVKEMRHGKEVKREPLKDEAAYREALKQVAGITL</sequence>
<dbReference type="HOGENOM" id="CLU_904385_0_0_1"/>
<proteinExistence type="inferred from homology"/>
<reference evidence="2" key="2">
    <citation type="submission" date="2024-10" db="UniProtKB">
        <authorList>
            <consortium name="EnsemblProtists"/>
        </authorList>
    </citation>
    <scope>IDENTIFICATION</scope>
</reference>
<comment type="similarity">
    <text evidence="1">Belongs to the arylamine N-acetyltransferase family.</text>
</comment>
<evidence type="ECO:0000313" key="2">
    <source>
        <dbReference type="EnsemblProtists" id="EOD17219"/>
    </source>
</evidence>
<dbReference type="Pfam" id="PF00797">
    <property type="entry name" value="Acetyltransf_2"/>
    <property type="match status" value="1"/>
</dbReference>
<dbReference type="AlphaFoldDB" id="A0A0D3J134"/>
<protein>
    <recommendedName>
        <fullName evidence="4">Arylamine N-acetyltransferase</fullName>
    </recommendedName>
</protein>
<name>A0A0D3J134_EMIH1</name>
<dbReference type="SUPFAM" id="SSF54001">
    <property type="entry name" value="Cysteine proteinases"/>
    <property type="match status" value="1"/>
</dbReference>
<dbReference type="InterPro" id="IPR038765">
    <property type="entry name" value="Papain-like_cys_pep_sf"/>
</dbReference>
<dbReference type="PANTHER" id="PTHR11786">
    <property type="entry name" value="N-HYDROXYARYLAMINE O-ACETYLTRANSFERASE"/>
    <property type="match status" value="1"/>
</dbReference>
<dbReference type="KEGG" id="ehx:EMIHUDRAFT_118658"/>
<evidence type="ECO:0008006" key="4">
    <source>
        <dbReference type="Google" id="ProtNLM"/>
    </source>
</evidence>
<dbReference type="GO" id="GO:0016407">
    <property type="term" value="F:acetyltransferase activity"/>
    <property type="evidence" value="ECO:0007669"/>
    <property type="project" value="InterPro"/>
</dbReference>
<dbReference type="EnsemblProtists" id="EOD17219">
    <property type="protein sequence ID" value="EOD17219"/>
    <property type="gene ID" value="EMIHUDRAFT_118658"/>
</dbReference>
<organism evidence="2 3">
    <name type="scientific">Emiliania huxleyi (strain CCMP1516)</name>
    <dbReference type="NCBI Taxonomy" id="280463"/>
    <lineage>
        <taxon>Eukaryota</taxon>
        <taxon>Haptista</taxon>
        <taxon>Haptophyta</taxon>
        <taxon>Prymnesiophyceae</taxon>
        <taxon>Isochrysidales</taxon>
        <taxon>Noelaerhabdaceae</taxon>
        <taxon>Emiliania</taxon>
    </lineage>
</organism>
<reference evidence="3" key="1">
    <citation type="journal article" date="2013" name="Nature">
        <title>Pan genome of the phytoplankton Emiliania underpins its global distribution.</title>
        <authorList>
            <person name="Read B.A."/>
            <person name="Kegel J."/>
            <person name="Klute M.J."/>
            <person name="Kuo A."/>
            <person name="Lefebvre S.C."/>
            <person name="Maumus F."/>
            <person name="Mayer C."/>
            <person name="Miller J."/>
            <person name="Monier A."/>
            <person name="Salamov A."/>
            <person name="Young J."/>
            <person name="Aguilar M."/>
            <person name="Claverie J.M."/>
            <person name="Frickenhaus S."/>
            <person name="Gonzalez K."/>
            <person name="Herman E.K."/>
            <person name="Lin Y.C."/>
            <person name="Napier J."/>
            <person name="Ogata H."/>
            <person name="Sarno A.F."/>
            <person name="Shmutz J."/>
            <person name="Schroeder D."/>
            <person name="de Vargas C."/>
            <person name="Verret F."/>
            <person name="von Dassow P."/>
            <person name="Valentin K."/>
            <person name="Van de Peer Y."/>
            <person name="Wheeler G."/>
            <person name="Dacks J.B."/>
            <person name="Delwiche C.F."/>
            <person name="Dyhrman S.T."/>
            <person name="Glockner G."/>
            <person name="John U."/>
            <person name="Richards T."/>
            <person name="Worden A.Z."/>
            <person name="Zhang X."/>
            <person name="Grigoriev I.V."/>
            <person name="Allen A.E."/>
            <person name="Bidle K."/>
            <person name="Borodovsky M."/>
            <person name="Bowler C."/>
            <person name="Brownlee C."/>
            <person name="Cock J.M."/>
            <person name="Elias M."/>
            <person name="Gladyshev V.N."/>
            <person name="Groth M."/>
            <person name="Guda C."/>
            <person name="Hadaegh A."/>
            <person name="Iglesias-Rodriguez M.D."/>
            <person name="Jenkins J."/>
            <person name="Jones B.M."/>
            <person name="Lawson T."/>
            <person name="Leese F."/>
            <person name="Lindquist E."/>
            <person name="Lobanov A."/>
            <person name="Lomsadze A."/>
            <person name="Malik S.B."/>
            <person name="Marsh M.E."/>
            <person name="Mackinder L."/>
            <person name="Mock T."/>
            <person name="Mueller-Roeber B."/>
            <person name="Pagarete A."/>
            <person name="Parker M."/>
            <person name="Probert I."/>
            <person name="Quesneville H."/>
            <person name="Raines C."/>
            <person name="Rensing S.A."/>
            <person name="Riano-Pachon D.M."/>
            <person name="Richier S."/>
            <person name="Rokitta S."/>
            <person name="Shiraiwa Y."/>
            <person name="Soanes D.M."/>
            <person name="van der Giezen M."/>
            <person name="Wahlund T.M."/>
            <person name="Williams B."/>
            <person name="Wilson W."/>
            <person name="Wolfe G."/>
            <person name="Wurch L.L."/>
        </authorList>
    </citation>
    <scope>NUCLEOTIDE SEQUENCE</scope>
</reference>
<dbReference type="Gene3D" id="3.30.2140.20">
    <property type="match status" value="1"/>
</dbReference>
<keyword evidence="3" id="KW-1185">Reference proteome</keyword>
<dbReference type="GeneID" id="17263363"/>